<keyword evidence="1" id="KW-0812">Transmembrane</keyword>
<keyword evidence="1" id="KW-0472">Membrane</keyword>
<reference evidence="3" key="1">
    <citation type="journal article" date="2019" name="Int. J. Syst. Evol. Microbiol.">
        <title>The Global Catalogue of Microorganisms (GCM) 10K type strain sequencing project: providing services to taxonomists for standard genome sequencing and annotation.</title>
        <authorList>
            <consortium name="The Broad Institute Genomics Platform"/>
            <consortium name="The Broad Institute Genome Sequencing Center for Infectious Disease"/>
            <person name="Wu L."/>
            <person name="Ma J."/>
        </authorList>
    </citation>
    <scope>NUCLEOTIDE SEQUENCE [LARGE SCALE GENOMIC DNA]</scope>
    <source>
        <strain evidence="3">CGMCC 1.15277</strain>
    </source>
</reference>
<proteinExistence type="predicted"/>
<evidence type="ECO:0000313" key="2">
    <source>
        <dbReference type="EMBL" id="MFC6395456.1"/>
    </source>
</evidence>
<dbReference type="RefSeq" id="WP_343886616.1">
    <property type="nucleotide sequence ID" value="NZ_BAAAKI010000017.1"/>
</dbReference>
<comment type="caution">
    <text evidence="2">The sequence shown here is derived from an EMBL/GenBank/DDBJ whole genome shotgun (WGS) entry which is preliminary data.</text>
</comment>
<accession>A0ABW1X0R6</accession>
<dbReference type="EMBL" id="JBHSUA010000002">
    <property type="protein sequence ID" value="MFC6395456.1"/>
    <property type="molecule type" value="Genomic_DNA"/>
</dbReference>
<evidence type="ECO:0000313" key="3">
    <source>
        <dbReference type="Proteomes" id="UP001596266"/>
    </source>
</evidence>
<feature type="transmembrane region" description="Helical" evidence="1">
    <location>
        <begin position="6"/>
        <end position="26"/>
    </location>
</feature>
<protein>
    <submittedName>
        <fullName evidence="2">Uncharacterized protein</fullName>
    </submittedName>
</protein>
<gene>
    <name evidence="2" type="ORF">ACFP57_00395</name>
</gene>
<dbReference type="Proteomes" id="UP001596266">
    <property type="component" value="Unassembled WGS sequence"/>
</dbReference>
<keyword evidence="3" id="KW-1185">Reference proteome</keyword>
<keyword evidence="1" id="KW-1133">Transmembrane helix</keyword>
<evidence type="ECO:0000256" key="1">
    <source>
        <dbReference type="SAM" id="Phobius"/>
    </source>
</evidence>
<sequence>MSLALLPTLVLLLVISLPLLVWLIVASMRESRLRDRPLTEDETRTLLD</sequence>
<name>A0ABW1X0R6_9ACTN</name>
<organism evidence="2 3">
    <name type="scientific">Luteococcus sanguinis</name>
    <dbReference type="NCBI Taxonomy" id="174038"/>
    <lineage>
        <taxon>Bacteria</taxon>
        <taxon>Bacillati</taxon>
        <taxon>Actinomycetota</taxon>
        <taxon>Actinomycetes</taxon>
        <taxon>Propionibacteriales</taxon>
        <taxon>Propionibacteriaceae</taxon>
        <taxon>Luteococcus</taxon>
    </lineage>
</organism>